<sequence>MSFVGLHIHSDYSLLDGASQLPQLIDRALELGMPAIAVTDHGVMYGAIELIKTCRNKGIKPIIGNEMYVINGDIKVQDQKGEKRRKYHQVVLAKNTQGYKNLVKLTTISHLQGFQGKGIFARPCINKELLEQYHEGLIVTSACLGGEIPQAILQGRYDVAREVAQWYQRVFGEDFYLEIQDHGSPEDRMVNVEIVKISQELNIKIVATNDSHFISCNDVEAHDALLCINTQKLISEEKRMRYSGTEYLKSAEEMAQLFRDHLSDDIIQEAINNTVEVANKVEPYSGILGEPRIPDYPIPSDHTADTYLEEVTWKGLLERMNAKTRSEIKPIYKERLEYELKMMQQMGFSTYFLVVWDYIKFARDNNIPVGPGRGSAAGSLVAYSLKITNIDPVFHGLLFERFLNPERKSMPDIDTDFCIERRDEMIKYVTDKYGEDKVAQIITFNRMTSKAVLKDVARVLGISYKKSDQMAKLIPVSRGKPARLKVMISDQSPAPEFKEAYDNEDVAVHNDAGEEVGTIKVKQWLDMAIRIEGTNKTFGVHAAGVVISKQSLDEIVPLQRNNDGAVITQYYMEDLEAVGLLKMDFLGLKNLTMIQKAVNYIEEIHGYKIDPEKLPSDIERKAQDAYKTHKKLPEDVLKTYKLLGKGDLDGIFQLESSGMMDIVKKLKPSCLDDISSILALYRPGPLDAGLIPQFIDRKHGRDEISYDHPMLEPILKETYGILCFQEQIMKMAQDLAGYSLGQADILRRCLSGSTQILDAATGNLVSLKEIAQSPEYWLGRKVFSLNLNTQKITQQPITEIHPNGVRDIWEITTKTNHQIKATDDHLFYTILGWQPLKAFKIGDRVGLAKTIPITNQSKISDAQIKLVAYLIGDGHLSTKSPACSYFCNSDQELIDDFNQCAKELFGKPAPSLSRHRVENFAIAFQNDQLKAIAESDVFWDEIVRIDYIGKEEVFDLSIPETHNFIANNFIAHNCMGKKKAEEMQKQRELFIDGATKNGVLQKLAEKLFEQMVQFAEYCLSYDTEILTVEYGSMPIGKIVEDKIECTVYTVNNHGYIYTQPIAQWHDRGEQEVFEYCLEDGSVIRSTKDHKFMTTNGQMLPIDEIFENGLELKQINSKSHVKIISRKSLGTQPVYDIGVVQDHNFILSNGLVGSNCFNKSHSMAYAYVTYETAYLKANYPVEYMAALLSANSGDTDKIQKYIESCQKSLGIQVIPPDINLSGMDFTPSDQSIIFGLSAIKNVGEGAIEHLLEVRKEGGEFKSFPDLCDRINLQMVNSRALEALIKCGALDKLNPNRRQAIDHLDKLISWAQSKAKDRAVGQQSIFDILGGGINTKNTHEDAPKPAKLEDFKVQEKLQFEKELLGFYVSEHPLKSILRWISVDERVTLAELTDKKSKVKVVVVITAIKPHTTKDGKRMAFLQIEDLTGQMEAIIFPTTHQKIKDFPKGNDIVLITGKIEKKEDKTQFIIDELQLADTLPRLEKLPTPLLEDLEIEESEFMVLLHLNPQQIFNDDTLGRIKLFLSEQSSSDPQQAHIPVGAVITTPLIQKPQSLILFDRFFWVQNAEETISYLKSKNLNVEISPRLDLKKHPDF</sequence>
<evidence type="ECO:0000256" key="8">
    <source>
        <dbReference type="ARBA" id="ARBA00022813"/>
    </source>
</evidence>
<evidence type="ECO:0000259" key="13">
    <source>
        <dbReference type="SMART" id="SM00306"/>
    </source>
</evidence>
<dbReference type="GO" id="GO:0003676">
    <property type="term" value="F:nucleic acid binding"/>
    <property type="evidence" value="ECO:0007669"/>
    <property type="project" value="InterPro"/>
</dbReference>
<dbReference type="Pfam" id="PF14890">
    <property type="entry name" value="Intein_splicing"/>
    <property type="match status" value="1"/>
</dbReference>
<dbReference type="Proteomes" id="UP000184550">
    <property type="component" value="Unassembled WGS sequence"/>
</dbReference>
<organism evidence="15 16">
    <name type="scientific">Planktothrix serta PCC 8927</name>
    <dbReference type="NCBI Taxonomy" id="671068"/>
    <lineage>
        <taxon>Bacteria</taxon>
        <taxon>Bacillati</taxon>
        <taxon>Cyanobacteriota</taxon>
        <taxon>Cyanophyceae</taxon>
        <taxon>Oscillatoriophycideae</taxon>
        <taxon>Oscillatoriales</taxon>
        <taxon>Microcoleaceae</taxon>
        <taxon>Planktothrix</taxon>
    </lineage>
</organism>
<dbReference type="InterPro" id="IPR006141">
    <property type="entry name" value="Intein_N"/>
</dbReference>
<comment type="subcellular location">
    <subcellularLocation>
        <location evidence="1">Cytoplasm</location>
    </subcellularLocation>
</comment>
<dbReference type="NCBIfam" id="TIGR01445">
    <property type="entry name" value="intein_Nterm"/>
    <property type="match status" value="2"/>
</dbReference>
<dbReference type="Gene3D" id="1.10.10.1600">
    <property type="entry name" value="Bacterial DNA polymerase III alpha subunit, thumb domain"/>
    <property type="match status" value="1"/>
</dbReference>
<evidence type="ECO:0000259" key="12">
    <source>
        <dbReference type="SMART" id="SM00305"/>
    </source>
</evidence>
<dbReference type="InterPro" id="IPR029460">
    <property type="entry name" value="DNAPol_HHH"/>
</dbReference>
<dbReference type="Gene3D" id="3.20.20.140">
    <property type="entry name" value="Metal-dependent hydrolases"/>
    <property type="match status" value="1"/>
</dbReference>
<dbReference type="EC" id="2.7.7.7" evidence="3"/>
<dbReference type="InterPro" id="IPR030934">
    <property type="entry name" value="Intein_C"/>
</dbReference>
<evidence type="ECO:0000256" key="4">
    <source>
        <dbReference type="ARBA" id="ARBA00019114"/>
    </source>
</evidence>
<feature type="domain" description="Polymerase/histidinol phosphatase N-terminal" evidence="14">
    <location>
        <begin position="4"/>
        <end position="71"/>
    </location>
</feature>
<dbReference type="Pfam" id="PF07733">
    <property type="entry name" value="DNA_pol3_alpha"/>
    <property type="match status" value="1"/>
</dbReference>
<dbReference type="PROSITE" id="PS50818">
    <property type="entry name" value="INTEIN_C_TER"/>
    <property type="match status" value="2"/>
</dbReference>
<dbReference type="EMBL" id="CZCU02000137">
    <property type="protein sequence ID" value="VXD18853.1"/>
    <property type="molecule type" value="Genomic_DNA"/>
</dbReference>
<dbReference type="PANTHER" id="PTHR32294:SF0">
    <property type="entry name" value="DNA POLYMERASE III SUBUNIT ALPHA"/>
    <property type="match status" value="1"/>
</dbReference>
<feature type="domain" description="Hint" evidence="13">
    <location>
        <begin position="1016"/>
        <end position="1114"/>
    </location>
</feature>
<dbReference type="Pfam" id="PF02811">
    <property type="entry name" value="PHP"/>
    <property type="match status" value="1"/>
</dbReference>
<proteinExistence type="inferred from homology"/>
<dbReference type="InterPro" id="IPR004013">
    <property type="entry name" value="PHP_dom"/>
</dbReference>
<dbReference type="NCBIfam" id="TIGR01443">
    <property type="entry name" value="intein_Cterm"/>
    <property type="match status" value="2"/>
</dbReference>
<dbReference type="GO" id="GO:0005737">
    <property type="term" value="C:cytoplasm"/>
    <property type="evidence" value="ECO:0007669"/>
    <property type="project" value="UniProtKB-SubCell"/>
</dbReference>
<dbReference type="NCBIfam" id="TIGR00594">
    <property type="entry name" value="polc"/>
    <property type="match status" value="1"/>
</dbReference>
<dbReference type="InterPro" id="IPR003141">
    <property type="entry name" value="Pol/His_phosphatase_N"/>
</dbReference>
<evidence type="ECO:0000256" key="10">
    <source>
        <dbReference type="ARBA" id="ARBA00023000"/>
    </source>
</evidence>
<dbReference type="GO" id="GO:0016539">
    <property type="term" value="P:intein-mediated protein splicing"/>
    <property type="evidence" value="ECO:0007669"/>
    <property type="project" value="InterPro"/>
</dbReference>
<evidence type="ECO:0000256" key="1">
    <source>
        <dbReference type="ARBA" id="ARBA00004496"/>
    </source>
</evidence>
<feature type="domain" description="Hint" evidence="13">
    <location>
        <begin position="747"/>
        <end position="849"/>
    </location>
</feature>
<dbReference type="InterPro" id="IPR040982">
    <property type="entry name" value="DNA_pol3_finger"/>
</dbReference>
<evidence type="ECO:0000256" key="11">
    <source>
        <dbReference type="ARBA" id="ARBA00049244"/>
    </source>
</evidence>
<dbReference type="CDD" id="cd12113">
    <property type="entry name" value="PHP_PolIIIA_DnaE3"/>
    <property type="match status" value="1"/>
</dbReference>
<keyword evidence="5 15" id="KW-0808">Transferase</keyword>
<evidence type="ECO:0000256" key="3">
    <source>
        <dbReference type="ARBA" id="ARBA00012417"/>
    </source>
</evidence>
<evidence type="ECO:0000256" key="2">
    <source>
        <dbReference type="ARBA" id="ARBA00009496"/>
    </source>
</evidence>
<evidence type="ECO:0000313" key="15">
    <source>
        <dbReference type="EMBL" id="VXD18853.1"/>
    </source>
</evidence>
<protein>
    <recommendedName>
        <fullName evidence="4">DNA polymerase III subunit alpha</fullName>
        <ecNumber evidence="3">2.7.7.7</ecNumber>
    </recommendedName>
</protein>
<dbReference type="InterPro" id="IPR006142">
    <property type="entry name" value="INTEIN"/>
</dbReference>
<dbReference type="RefSeq" id="WP_083622082.1">
    <property type="nucleotide sequence ID" value="NZ_LR734870.1"/>
</dbReference>
<dbReference type="CDD" id="cd00081">
    <property type="entry name" value="Hint"/>
    <property type="match status" value="2"/>
</dbReference>
<evidence type="ECO:0000256" key="7">
    <source>
        <dbReference type="ARBA" id="ARBA00022705"/>
    </source>
</evidence>
<dbReference type="InterPro" id="IPR003587">
    <property type="entry name" value="Hint_dom_N"/>
</dbReference>
<dbReference type="GO" id="GO:0008408">
    <property type="term" value="F:3'-5' exonuclease activity"/>
    <property type="evidence" value="ECO:0007669"/>
    <property type="project" value="InterPro"/>
</dbReference>
<dbReference type="Pfam" id="PF17657">
    <property type="entry name" value="DNA_pol3_finger"/>
    <property type="match status" value="1"/>
</dbReference>
<dbReference type="Gene3D" id="2.170.16.10">
    <property type="entry name" value="Hedgehog/Intein (Hint) domain"/>
    <property type="match status" value="2"/>
</dbReference>
<evidence type="ECO:0000313" key="16">
    <source>
        <dbReference type="Proteomes" id="UP000184550"/>
    </source>
</evidence>
<dbReference type="InterPro" id="IPR041931">
    <property type="entry name" value="DNA_pol3_alpha_thumb_dom"/>
</dbReference>
<dbReference type="Pfam" id="PF14579">
    <property type="entry name" value="HHH_6"/>
    <property type="match status" value="1"/>
</dbReference>
<dbReference type="SMART" id="SM00306">
    <property type="entry name" value="HintN"/>
    <property type="match status" value="2"/>
</dbReference>
<evidence type="ECO:0000259" key="14">
    <source>
        <dbReference type="SMART" id="SM00481"/>
    </source>
</evidence>
<gene>
    <name evidence="15" type="ORF">PL8927_610043</name>
</gene>
<dbReference type="CDD" id="cd04485">
    <property type="entry name" value="DnaE_OBF"/>
    <property type="match status" value="1"/>
</dbReference>
<comment type="similarity">
    <text evidence="2">Belongs to the DNA polymerase type-C family. DnaE subfamily.</text>
</comment>
<dbReference type="SUPFAM" id="SSF89550">
    <property type="entry name" value="PHP domain-like"/>
    <property type="match status" value="1"/>
</dbReference>
<keyword evidence="8" id="KW-0068">Autocatalytic cleavage</keyword>
<dbReference type="InterPro" id="IPR003586">
    <property type="entry name" value="Hint_dom_C"/>
</dbReference>
<dbReference type="InterPro" id="IPR004805">
    <property type="entry name" value="DnaE2/DnaE/PolC"/>
</dbReference>
<name>A0A7Z9BR02_9CYAN</name>
<feature type="domain" description="Hint" evidence="12">
    <location>
        <begin position="934"/>
        <end position="979"/>
    </location>
</feature>
<comment type="catalytic activity">
    <reaction evidence="11">
        <text>DNA(n) + a 2'-deoxyribonucleoside 5'-triphosphate = DNA(n+1) + diphosphate</text>
        <dbReference type="Rhea" id="RHEA:22508"/>
        <dbReference type="Rhea" id="RHEA-COMP:17339"/>
        <dbReference type="Rhea" id="RHEA-COMP:17340"/>
        <dbReference type="ChEBI" id="CHEBI:33019"/>
        <dbReference type="ChEBI" id="CHEBI:61560"/>
        <dbReference type="ChEBI" id="CHEBI:173112"/>
        <dbReference type="EC" id="2.7.7.7"/>
    </reaction>
</comment>
<dbReference type="InterPro" id="IPR016195">
    <property type="entry name" value="Pol/histidinol_Pase-like"/>
</dbReference>
<dbReference type="Gene3D" id="1.10.150.870">
    <property type="match status" value="1"/>
</dbReference>
<reference evidence="15" key="1">
    <citation type="submission" date="2019-10" db="EMBL/GenBank/DDBJ databases">
        <authorList>
            <consortium name="Genoscope - CEA"/>
            <person name="William W."/>
        </authorList>
    </citation>
    <scope>NUCLEOTIDE SEQUENCE [LARGE SCALE GENOMIC DNA]</scope>
    <source>
        <strain evidence="15">BBR_PRJEB10992</strain>
    </source>
</reference>
<dbReference type="PROSITE" id="PS50817">
    <property type="entry name" value="INTEIN_N_TER"/>
    <property type="match status" value="2"/>
</dbReference>
<accession>A0A7Z9BR02</accession>
<dbReference type="GO" id="GO:0006260">
    <property type="term" value="P:DNA replication"/>
    <property type="evidence" value="ECO:0007669"/>
    <property type="project" value="UniProtKB-KW"/>
</dbReference>
<evidence type="ECO:0000256" key="6">
    <source>
        <dbReference type="ARBA" id="ARBA00022695"/>
    </source>
</evidence>
<evidence type="ECO:0000256" key="5">
    <source>
        <dbReference type="ARBA" id="ARBA00022679"/>
    </source>
</evidence>
<keyword evidence="9" id="KW-0239">DNA-directed DNA polymerase</keyword>
<keyword evidence="16" id="KW-1185">Reference proteome</keyword>
<dbReference type="PANTHER" id="PTHR32294">
    <property type="entry name" value="DNA POLYMERASE III SUBUNIT ALPHA"/>
    <property type="match status" value="1"/>
</dbReference>
<keyword evidence="7" id="KW-0235">DNA replication</keyword>
<feature type="domain" description="Hint" evidence="12">
    <location>
        <begin position="1115"/>
        <end position="1160"/>
    </location>
</feature>
<keyword evidence="6 15" id="KW-0548">Nucleotidyltransferase</keyword>
<keyword evidence="10" id="KW-0651">Protein splicing</keyword>
<dbReference type="GO" id="GO:0003887">
    <property type="term" value="F:DNA-directed DNA polymerase activity"/>
    <property type="evidence" value="ECO:0007669"/>
    <property type="project" value="UniProtKB-KW"/>
</dbReference>
<dbReference type="PRINTS" id="PR00379">
    <property type="entry name" value="INTEIN"/>
</dbReference>
<evidence type="ECO:0000256" key="9">
    <source>
        <dbReference type="ARBA" id="ARBA00022932"/>
    </source>
</evidence>
<dbReference type="SMART" id="SM00481">
    <property type="entry name" value="POLIIIAc"/>
    <property type="match status" value="1"/>
</dbReference>
<dbReference type="Pfam" id="PF01336">
    <property type="entry name" value="tRNA_anti-codon"/>
    <property type="match status" value="1"/>
</dbReference>
<dbReference type="SMART" id="SM00305">
    <property type="entry name" value="HintC"/>
    <property type="match status" value="2"/>
</dbReference>
<comment type="caution">
    <text evidence="15">The sequence shown here is derived from an EMBL/GenBank/DDBJ whole genome shotgun (WGS) entry which is preliminary data.</text>
</comment>
<dbReference type="InterPro" id="IPR004365">
    <property type="entry name" value="NA-bd_OB_tRNA"/>
</dbReference>
<dbReference type="InterPro" id="IPR036844">
    <property type="entry name" value="Hint_dom_sf"/>
</dbReference>
<dbReference type="InterPro" id="IPR011708">
    <property type="entry name" value="DNA_pol3_alpha_NTPase_dom"/>
</dbReference>
<dbReference type="SUPFAM" id="SSF51294">
    <property type="entry name" value="Hedgehog/intein (Hint) domain"/>
    <property type="match status" value="2"/>
</dbReference>